<dbReference type="GO" id="GO:0022625">
    <property type="term" value="C:cytosolic large ribosomal subunit"/>
    <property type="evidence" value="ECO:0007669"/>
    <property type="project" value="TreeGrafter"/>
</dbReference>
<dbReference type="Proteomes" id="UP000176389">
    <property type="component" value="Unassembled WGS sequence"/>
</dbReference>
<dbReference type="InterPro" id="IPR000597">
    <property type="entry name" value="Ribosomal_uL3"/>
</dbReference>
<keyword evidence="2 7" id="KW-0699">rRNA-binding</keyword>
<evidence type="ECO:0000256" key="8">
    <source>
        <dbReference type="RuleBase" id="RU003905"/>
    </source>
</evidence>
<comment type="caution">
    <text evidence="11">The sequence shown here is derived from an EMBL/GenBank/DDBJ whole genome shotgun (WGS) entry which is preliminary data.</text>
</comment>
<evidence type="ECO:0000256" key="3">
    <source>
        <dbReference type="ARBA" id="ARBA00022884"/>
    </source>
</evidence>
<feature type="region of interest" description="Disordered" evidence="10">
    <location>
        <begin position="207"/>
        <end position="256"/>
    </location>
</feature>
<comment type="subunit">
    <text evidence="7 9">Part of the 50S ribosomal subunit. Forms a cluster with proteins L14 and L19.</text>
</comment>
<sequence length="256" mass="27710">MVKGLLGKKLNMTQTFDRHGRAQPVTKIGVTPNVVLQVKDVEKDGYKSAQIGVGVEKKPLKPSIGHAKISGLDTTPKYMREIEIDGEVKPGELVTLDQVFNKGNFVDISGLSKGKGFAGVVKRWGFSGGPRTHGQSDRERAAGSIGATTTPGRVFKGMKMAGHMGNEQVTIKGLEIIDLNKEENEILVKGSVPGAFGSLLLINKSRKKRKAYHEPEIPATPQVAAAKEETGERPETPEDTKPQGESEKNSQEKEND</sequence>
<proteinExistence type="inferred from homology"/>
<reference evidence="11 12" key="1">
    <citation type="journal article" date="2016" name="Nat. Commun.">
        <title>Thousands of microbial genomes shed light on interconnected biogeochemical processes in an aquifer system.</title>
        <authorList>
            <person name="Anantharaman K."/>
            <person name="Brown C.T."/>
            <person name="Hug L.A."/>
            <person name="Sharon I."/>
            <person name="Castelle C.J."/>
            <person name="Probst A.J."/>
            <person name="Thomas B.C."/>
            <person name="Singh A."/>
            <person name="Wilkins M.J."/>
            <person name="Karaoz U."/>
            <person name="Brodie E.L."/>
            <person name="Williams K.H."/>
            <person name="Hubbard S.S."/>
            <person name="Banfield J.F."/>
        </authorList>
    </citation>
    <scope>NUCLEOTIDE SEQUENCE [LARGE SCALE GENOMIC DNA]</scope>
</reference>
<evidence type="ECO:0000256" key="4">
    <source>
        <dbReference type="ARBA" id="ARBA00022980"/>
    </source>
</evidence>
<feature type="region of interest" description="Disordered" evidence="10">
    <location>
        <begin position="128"/>
        <end position="153"/>
    </location>
</feature>
<comment type="similarity">
    <text evidence="1 7 8">Belongs to the universal ribosomal protein uL3 family.</text>
</comment>
<dbReference type="PANTHER" id="PTHR11229">
    <property type="entry name" value="50S RIBOSOMAL PROTEIN L3"/>
    <property type="match status" value="1"/>
</dbReference>
<dbReference type="InterPro" id="IPR009000">
    <property type="entry name" value="Transl_B-barrel_sf"/>
</dbReference>
<keyword evidence="3 7" id="KW-0694">RNA-binding</keyword>
<dbReference type="GO" id="GO:0003735">
    <property type="term" value="F:structural constituent of ribosome"/>
    <property type="evidence" value="ECO:0007669"/>
    <property type="project" value="UniProtKB-UniRule"/>
</dbReference>
<name>A0A1G1WGF3_9BACT</name>
<dbReference type="PANTHER" id="PTHR11229:SF16">
    <property type="entry name" value="LARGE RIBOSOMAL SUBUNIT PROTEIN UL3C"/>
    <property type="match status" value="1"/>
</dbReference>
<dbReference type="FunFam" id="2.40.30.10:FF:000004">
    <property type="entry name" value="50S ribosomal protein L3"/>
    <property type="match status" value="1"/>
</dbReference>
<keyword evidence="5 7" id="KW-0687">Ribonucleoprotein</keyword>
<dbReference type="InterPro" id="IPR019927">
    <property type="entry name" value="Ribosomal_uL3_bac/org-type"/>
</dbReference>
<evidence type="ECO:0000256" key="5">
    <source>
        <dbReference type="ARBA" id="ARBA00023274"/>
    </source>
</evidence>
<dbReference type="HAMAP" id="MF_01325_B">
    <property type="entry name" value="Ribosomal_uL3_B"/>
    <property type="match status" value="1"/>
</dbReference>
<protein>
    <recommendedName>
        <fullName evidence="6 7">Large ribosomal subunit protein uL3</fullName>
    </recommendedName>
</protein>
<evidence type="ECO:0000256" key="6">
    <source>
        <dbReference type="ARBA" id="ARBA00035243"/>
    </source>
</evidence>
<accession>A0A1G1WGF3</accession>
<gene>
    <name evidence="7" type="primary">rplC</name>
    <name evidence="11" type="ORF">A2Z11_02345</name>
</gene>
<dbReference type="AlphaFoldDB" id="A0A1G1WGF3"/>
<evidence type="ECO:0000256" key="1">
    <source>
        <dbReference type="ARBA" id="ARBA00006540"/>
    </source>
</evidence>
<evidence type="ECO:0000256" key="9">
    <source>
        <dbReference type="RuleBase" id="RU003906"/>
    </source>
</evidence>
<evidence type="ECO:0000313" key="11">
    <source>
        <dbReference type="EMBL" id="OGY26786.1"/>
    </source>
</evidence>
<comment type="function">
    <text evidence="7 9">One of the primary rRNA binding proteins, it binds directly near the 3'-end of the 23S rRNA, where it nucleates assembly of the 50S subunit.</text>
</comment>
<evidence type="ECO:0000313" key="12">
    <source>
        <dbReference type="Proteomes" id="UP000176389"/>
    </source>
</evidence>
<dbReference type="PROSITE" id="PS00474">
    <property type="entry name" value="RIBOSOMAL_L3"/>
    <property type="match status" value="1"/>
</dbReference>
<organism evidence="11 12">
    <name type="scientific">Candidatus Woykebacteria bacterium RBG_16_43_9</name>
    <dbReference type="NCBI Taxonomy" id="1802596"/>
    <lineage>
        <taxon>Bacteria</taxon>
        <taxon>Candidatus Woykeibacteriota</taxon>
    </lineage>
</organism>
<dbReference type="EMBL" id="MHCS01000010">
    <property type="protein sequence ID" value="OGY26786.1"/>
    <property type="molecule type" value="Genomic_DNA"/>
</dbReference>
<dbReference type="STRING" id="1802596.A2Z11_02345"/>
<keyword evidence="4 7" id="KW-0689">Ribosomal protein</keyword>
<evidence type="ECO:0000256" key="10">
    <source>
        <dbReference type="SAM" id="MobiDB-lite"/>
    </source>
</evidence>
<dbReference type="NCBIfam" id="TIGR03625">
    <property type="entry name" value="L3_bact"/>
    <property type="match status" value="1"/>
</dbReference>
<feature type="compositionally biased region" description="Basic and acidic residues" evidence="10">
    <location>
        <begin position="226"/>
        <end position="256"/>
    </location>
</feature>
<dbReference type="Pfam" id="PF00297">
    <property type="entry name" value="Ribosomal_L3"/>
    <property type="match status" value="1"/>
</dbReference>
<dbReference type="GO" id="GO:0019843">
    <property type="term" value="F:rRNA binding"/>
    <property type="evidence" value="ECO:0007669"/>
    <property type="project" value="UniProtKB-UniRule"/>
</dbReference>
<dbReference type="Gene3D" id="2.40.30.10">
    <property type="entry name" value="Translation factors"/>
    <property type="match status" value="1"/>
</dbReference>
<dbReference type="GO" id="GO:0006412">
    <property type="term" value="P:translation"/>
    <property type="evidence" value="ECO:0007669"/>
    <property type="project" value="UniProtKB-UniRule"/>
</dbReference>
<dbReference type="InterPro" id="IPR019926">
    <property type="entry name" value="Ribosomal_uL3_CS"/>
</dbReference>
<dbReference type="Gene3D" id="3.30.160.810">
    <property type="match status" value="1"/>
</dbReference>
<dbReference type="SUPFAM" id="SSF50447">
    <property type="entry name" value="Translation proteins"/>
    <property type="match status" value="1"/>
</dbReference>
<evidence type="ECO:0000256" key="7">
    <source>
        <dbReference type="HAMAP-Rule" id="MF_01325"/>
    </source>
</evidence>
<evidence type="ECO:0000256" key="2">
    <source>
        <dbReference type="ARBA" id="ARBA00022730"/>
    </source>
</evidence>